<keyword evidence="4" id="KW-0472">Membrane</keyword>
<dbReference type="PROSITE" id="PS50262">
    <property type="entry name" value="G_PROTEIN_RECEP_F1_2"/>
    <property type="match status" value="1"/>
</dbReference>
<reference evidence="6" key="1">
    <citation type="journal article" date="2008" name="Nat. Genet.">
        <title>The Pristionchus pacificus genome provides a unique perspective on nematode lifestyle and parasitism.</title>
        <authorList>
            <person name="Dieterich C."/>
            <person name="Clifton S.W."/>
            <person name="Schuster L.N."/>
            <person name="Chinwalla A."/>
            <person name="Delehaunty K."/>
            <person name="Dinkelacker I."/>
            <person name="Fulton L."/>
            <person name="Fulton R."/>
            <person name="Godfrey J."/>
            <person name="Minx P."/>
            <person name="Mitreva M."/>
            <person name="Roeseler W."/>
            <person name="Tian H."/>
            <person name="Witte H."/>
            <person name="Yang S.P."/>
            <person name="Wilson R.K."/>
            <person name="Sommer R.J."/>
        </authorList>
    </citation>
    <scope>NUCLEOTIDE SEQUENCE [LARGE SCALE GENOMIC DNA]</scope>
    <source>
        <strain evidence="6">PS312</strain>
    </source>
</reference>
<dbReference type="GO" id="GO:0016020">
    <property type="term" value="C:membrane"/>
    <property type="evidence" value="ECO:0007669"/>
    <property type="project" value="UniProtKB-SubCell"/>
</dbReference>
<evidence type="ECO:0000256" key="1">
    <source>
        <dbReference type="ARBA" id="ARBA00004370"/>
    </source>
</evidence>
<dbReference type="InterPro" id="IPR017452">
    <property type="entry name" value="GPCR_Rhodpsn_7TM"/>
</dbReference>
<dbReference type="PANTHER" id="PTHR31748:SF1">
    <property type="entry name" value="SERPENTINE RECEPTOR, CLASS V"/>
    <property type="match status" value="1"/>
</dbReference>
<evidence type="ECO:0000256" key="2">
    <source>
        <dbReference type="ARBA" id="ARBA00022692"/>
    </source>
</evidence>
<evidence type="ECO:0000313" key="5">
    <source>
        <dbReference type="EnsemblMetazoa" id="PPA41083.1"/>
    </source>
</evidence>
<comment type="subcellular location">
    <subcellularLocation>
        <location evidence="1">Membrane</location>
    </subcellularLocation>
</comment>
<reference evidence="5" key="2">
    <citation type="submission" date="2022-06" db="UniProtKB">
        <authorList>
            <consortium name="EnsemblMetazoa"/>
        </authorList>
    </citation>
    <scope>IDENTIFICATION</scope>
    <source>
        <strain evidence="5">PS312</strain>
    </source>
</reference>
<sequence length="561" mass="63507">MTATLDLVEDVTHVIGLILMVVGVTLDASIVIVLTRGRTLPIPRNPIYWILSIGCMADILALLSINIGCIFPARQWIPDWFVRTTVTARIVVFFHWSSRPLQTHTTILLALNRVTAVLSPMRYEQIWSNPRLIGAAISYQVLLAAVKGGLAAGFDVYWIHDKATGGWYNMVYERDYTKAVLAGLSALTVVETLLIIILYAIHLWKLRANRKFTLPDDINAIKQERSLLYLALWITFLEIIFAIIFIYIWFIDQNFDQDPRLSYIAIILKYNIHFGAQPFLLLIFCRTVRKGIGMMIGKDDSRFSIMTLLPLNSLEDIIHFTALICMPVTVSLAIIAVLVWGKILPQPRNAIYWVCAVGCCADAITVLDINVGGVLPARGWMPKEYDHSTLPSHIFMMFMWGCRSVQMSTAILLVLNRLTAVVLPMRYEQLAERDFTKVVLAAAVYFNSAEMISLALLYSVLLVKIRAISTEVVQGNSNISTQSRSLLHLATAVGFLELFYNVVFAFTHVFLQDFNRDPRMLYVVFVVQYNLHSTAQPFLLIYFCRPVRKGLKGNSKEKLKS</sequence>
<dbReference type="EnsemblMetazoa" id="PPA41083.1">
    <property type="protein sequence ID" value="PPA41083.1"/>
    <property type="gene ID" value="WBGene00279452"/>
</dbReference>
<dbReference type="Pfam" id="PF10323">
    <property type="entry name" value="7TM_GPCR_Srv"/>
    <property type="match status" value="2"/>
</dbReference>
<keyword evidence="3" id="KW-1133">Transmembrane helix</keyword>
<protein>
    <submittedName>
        <fullName evidence="5">G protein-coupled receptor</fullName>
    </submittedName>
</protein>
<dbReference type="PANTHER" id="PTHR31748">
    <property type="entry name" value="SERPENTINE RECEPTOR, CLASS V"/>
    <property type="match status" value="1"/>
</dbReference>
<keyword evidence="6" id="KW-1185">Reference proteome</keyword>
<evidence type="ECO:0000256" key="3">
    <source>
        <dbReference type="ARBA" id="ARBA00022989"/>
    </source>
</evidence>
<keyword evidence="2" id="KW-0812">Transmembrane</keyword>
<proteinExistence type="predicted"/>
<dbReference type="Proteomes" id="UP000005239">
    <property type="component" value="Unassembled WGS sequence"/>
</dbReference>
<accession>A0A8R1YYG3</accession>
<dbReference type="InterPro" id="IPR019426">
    <property type="entry name" value="7TM_GPCR_serpentine_rcpt_Srv"/>
</dbReference>
<accession>A0A2A6CPP1</accession>
<name>A0A2A6CPP1_PRIPA</name>
<organism evidence="5 6">
    <name type="scientific">Pristionchus pacificus</name>
    <name type="common">Parasitic nematode worm</name>
    <dbReference type="NCBI Taxonomy" id="54126"/>
    <lineage>
        <taxon>Eukaryota</taxon>
        <taxon>Metazoa</taxon>
        <taxon>Ecdysozoa</taxon>
        <taxon>Nematoda</taxon>
        <taxon>Chromadorea</taxon>
        <taxon>Rhabditida</taxon>
        <taxon>Rhabditina</taxon>
        <taxon>Diplogasteromorpha</taxon>
        <taxon>Diplogasteroidea</taxon>
        <taxon>Neodiplogasteridae</taxon>
        <taxon>Pristionchus</taxon>
    </lineage>
</organism>
<dbReference type="OrthoDB" id="5798218at2759"/>
<dbReference type="SUPFAM" id="SSF81321">
    <property type="entry name" value="Family A G protein-coupled receptor-like"/>
    <property type="match status" value="2"/>
</dbReference>
<gene>
    <name evidence="5" type="primary">WBGene00279452</name>
</gene>
<evidence type="ECO:0000313" key="6">
    <source>
        <dbReference type="Proteomes" id="UP000005239"/>
    </source>
</evidence>
<dbReference type="AlphaFoldDB" id="A0A2A6CPP1"/>
<dbReference type="Gene3D" id="1.20.1070.10">
    <property type="entry name" value="Rhodopsin 7-helix transmembrane proteins"/>
    <property type="match status" value="1"/>
</dbReference>
<evidence type="ECO:0000256" key="4">
    <source>
        <dbReference type="ARBA" id="ARBA00023136"/>
    </source>
</evidence>